<reference evidence="1" key="1">
    <citation type="journal article" date="2023" name="Genome Biol. Evol.">
        <title>Long-read-based Genome Assembly of Drosophila gunungcola Reveals Fewer Chemosensory Genes in Flower-breeding Species.</title>
        <authorList>
            <person name="Negi A."/>
            <person name="Liao B.Y."/>
            <person name="Yeh S.D."/>
        </authorList>
    </citation>
    <scope>NUCLEOTIDE SEQUENCE</scope>
    <source>
        <strain evidence="1">Sukarami</strain>
    </source>
</reference>
<dbReference type="Proteomes" id="UP001059596">
    <property type="component" value="Unassembled WGS sequence"/>
</dbReference>
<dbReference type="AlphaFoldDB" id="A0A9Q0BPE6"/>
<dbReference type="EMBL" id="JAMKOV010000006">
    <property type="protein sequence ID" value="KAI8039020.1"/>
    <property type="molecule type" value="Genomic_DNA"/>
</dbReference>
<protein>
    <submittedName>
        <fullName evidence="1">Uncharacterized protein</fullName>
    </submittedName>
</protein>
<keyword evidence="2" id="KW-1185">Reference proteome</keyword>
<comment type="caution">
    <text evidence="1">The sequence shown here is derived from an EMBL/GenBank/DDBJ whole genome shotgun (WGS) entry which is preliminary data.</text>
</comment>
<organism evidence="1 2">
    <name type="scientific">Drosophila gunungcola</name>
    <name type="common">fruit fly</name>
    <dbReference type="NCBI Taxonomy" id="103775"/>
    <lineage>
        <taxon>Eukaryota</taxon>
        <taxon>Metazoa</taxon>
        <taxon>Ecdysozoa</taxon>
        <taxon>Arthropoda</taxon>
        <taxon>Hexapoda</taxon>
        <taxon>Insecta</taxon>
        <taxon>Pterygota</taxon>
        <taxon>Neoptera</taxon>
        <taxon>Endopterygota</taxon>
        <taxon>Diptera</taxon>
        <taxon>Brachycera</taxon>
        <taxon>Muscomorpha</taxon>
        <taxon>Ephydroidea</taxon>
        <taxon>Drosophilidae</taxon>
        <taxon>Drosophila</taxon>
        <taxon>Sophophora</taxon>
    </lineage>
</organism>
<name>A0A9Q0BPE6_9MUSC</name>
<evidence type="ECO:0000313" key="2">
    <source>
        <dbReference type="Proteomes" id="UP001059596"/>
    </source>
</evidence>
<proteinExistence type="predicted"/>
<gene>
    <name evidence="1" type="ORF">M5D96_007735</name>
</gene>
<feature type="non-terminal residue" evidence="1">
    <location>
        <position position="1"/>
    </location>
</feature>
<evidence type="ECO:0000313" key="1">
    <source>
        <dbReference type="EMBL" id="KAI8039020.1"/>
    </source>
</evidence>
<sequence length="53" mass="6244">KKENHWHTYTYPVLWVNARGRHLSLPPHYVGLNGQRLQSWPTICVCACELRLT</sequence>
<accession>A0A9Q0BPE6</accession>